<dbReference type="GO" id="GO:0046872">
    <property type="term" value="F:metal ion binding"/>
    <property type="evidence" value="ECO:0007669"/>
    <property type="project" value="UniProtKB-KW"/>
</dbReference>
<dbReference type="FunFam" id="3.20.20.120:FF:000005">
    <property type="entry name" value="Putative L-rhamnonate dehydratase"/>
    <property type="match status" value="1"/>
</dbReference>
<reference evidence="8 9" key="1">
    <citation type="journal article" date="2011" name="PLoS ONE">
        <title>The complete genome sequence of Thermoproteus tenax: a physiologically versatile member of the Crenarchaeota.</title>
        <authorList>
            <person name="Siebers B."/>
            <person name="Zaparty M."/>
            <person name="Raddatz G."/>
            <person name="Tjaden B."/>
            <person name="Albers S.V."/>
            <person name="Bell S.D."/>
            <person name="Blombach F."/>
            <person name="Kletzin A."/>
            <person name="Kyrpides N."/>
            <person name="Lanz C."/>
            <person name="Plagens A."/>
            <person name="Rampp M."/>
            <person name="Rosinus A."/>
            <person name="von Jan M."/>
            <person name="Makarova K.S."/>
            <person name="Klenk H.P."/>
            <person name="Schuster S.C."/>
            <person name="Hensel R."/>
        </authorList>
    </citation>
    <scope>NUCLEOTIDE SEQUENCE [LARGE SCALE GENOMIC DNA]</scope>
    <source>
        <strain evidence="9">ATCC 35583 / DSM 2078 / JCM 9277 / NBRC 100435 / Kra 1</strain>
    </source>
</reference>
<dbReference type="PANTHER" id="PTHR48080">
    <property type="entry name" value="D-GALACTONATE DEHYDRATASE-RELATED"/>
    <property type="match status" value="1"/>
</dbReference>
<keyword evidence="9" id="KW-1185">Reference proteome</keyword>
<dbReference type="InterPro" id="IPR013341">
    <property type="entry name" value="Mandelate_racemase_N_dom"/>
</dbReference>
<dbReference type="eggNOG" id="arCOG01168">
    <property type="taxonomic scope" value="Archaea"/>
</dbReference>
<evidence type="ECO:0000256" key="3">
    <source>
        <dbReference type="ARBA" id="ARBA00023239"/>
    </source>
</evidence>
<dbReference type="EMBL" id="FN869859">
    <property type="protein sequence ID" value="CCC81796.1"/>
    <property type="molecule type" value="Genomic_DNA"/>
</dbReference>
<evidence type="ECO:0000256" key="1">
    <source>
        <dbReference type="ARBA" id="ARBA00022723"/>
    </source>
</evidence>
<dbReference type="InterPro" id="IPR029065">
    <property type="entry name" value="Enolase_C-like"/>
</dbReference>
<dbReference type="HOGENOM" id="CLU_030273_3_2_2"/>
<dbReference type="InterPro" id="IPR034593">
    <property type="entry name" value="DgoD-like"/>
</dbReference>
<sequence length="391" mass="44033">MATIKEIEPIVLYEQETDARWASYSILVRVVTSDGRVSYGEAVPTLRILPVVSAVRQTARAFLGRDPHEISAAFYEWYRQDFFLSRSFESATALSAIDMALWDLKARELGAPLYELLGGKLRDRVKVYANGWYGGCRDPQCFAEKAKEVVARGYDALKFDPFGPSFNSITSEELRRAEEAVAAVRDAVGDDVDILIEHHGRFNANAAVEIAKRFEPYRPYFMEEPLHHEDIEGYRKYRSLTSARIAMGERLISAKEALQYLVEGLVDVIQPDACNIGGVTGSMKVAALAEAFSVEVSYHNAYGPVQFALEVQLSAVTPTLYRLESFYDYWPQWKRDLIGDPFRLSQSSVEVPRGPGIGVAVNERVLEKYRAEPSEIPVGEEPVWVVRGTWR</sequence>
<dbReference type="InterPro" id="IPR034599">
    <property type="entry name" value="Gluconate_dehydratase"/>
</dbReference>
<dbReference type="Gene3D" id="3.30.390.10">
    <property type="entry name" value="Enolase-like, N-terminal domain"/>
    <property type="match status" value="1"/>
</dbReference>
<dbReference type="Gene3D" id="3.20.20.120">
    <property type="entry name" value="Enolase-like C-terminal domain"/>
    <property type="match status" value="1"/>
</dbReference>
<dbReference type="SMART" id="SM00922">
    <property type="entry name" value="MR_MLE"/>
    <property type="match status" value="1"/>
</dbReference>
<dbReference type="PATRIC" id="fig|768679.9.peg.1166"/>
<organism evidence="8 9">
    <name type="scientific">Thermoproteus tenax (strain ATCC 35583 / DSM 2078 / JCM 9277 / NBRC 100435 / Kra 1)</name>
    <dbReference type="NCBI Taxonomy" id="768679"/>
    <lineage>
        <taxon>Archaea</taxon>
        <taxon>Thermoproteota</taxon>
        <taxon>Thermoprotei</taxon>
        <taxon>Thermoproteales</taxon>
        <taxon>Thermoproteaceae</taxon>
        <taxon>Thermoproteus</taxon>
    </lineage>
</organism>
<dbReference type="KEGG" id="ttn:TTX_1156"/>
<evidence type="ECO:0000313" key="9">
    <source>
        <dbReference type="Proteomes" id="UP000002654"/>
    </source>
</evidence>
<keyword evidence="2" id="KW-0460">Magnesium</keyword>
<dbReference type="EC" id="4.2.1.39" evidence="6"/>
<dbReference type="BRENDA" id="4.2.1.39">
    <property type="organism ID" value="6329"/>
</dbReference>
<name>G4RJQ1_THETK</name>
<dbReference type="RefSeq" id="WP_014127051.1">
    <property type="nucleotide sequence ID" value="NC_016070.1"/>
</dbReference>
<evidence type="ECO:0000256" key="5">
    <source>
        <dbReference type="ARBA" id="ARBA00061582"/>
    </source>
</evidence>
<evidence type="ECO:0000313" key="8">
    <source>
        <dbReference type="EMBL" id="CCC81796.1"/>
    </source>
</evidence>
<dbReference type="Proteomes" id="UP000002654">
    <property type="component" value="Chromosome"/>
</dbReference>
<dbReference type="GO" id="GO:0047929">
    <property type="term" value="F:gluconate dehydratase activity"/>
    <property type="evidence" value="ECO:0007669"/>
    <property type="project" value="UniProtKB-EC"/>
</dbReference>
<evidence type="ECO:0000259" key="7">
    <source>
        <dbReference type="SMART" id="SM00922"/>
    </source>
</evidence>
<protein>
    <recommendedName>
        <fullName evidence="6">gluconate dehydratase</fullName>
        <ecNumber evidence="6">4.2.1.39</ecNumber>
    </recommendedName>
</protein>
<comment type="catalytic activity">
    <reaction evidence="4">
        <text>D-gluconate = 2-dehydro-3-deoxy-D-gluconate + H2O</text>
        <dbReference type="Rhea" id="RHEA:21612"/>
        <dbReference type="ChEBI" id="CHEBI:15377"/>
        <dbReference type="ChEBI" id="CHEBI:18391"/>
        <dbReference type="ChEBI" id="CHEBI:57990"/>
        <dbReference type="EC" id="4.2.1.39"/>
    </reaction>
</comment>
<dbReference type="AlphaFoldDB" id="G4RJQ1"/>
<evidence type="ECO:0000256" key="2">
    <source>
        <dbReference type="ARBA" id="ARBA00022842"/>
    </source>
</evidence>
<dbReference type="GeneID" id="11262041"/>
<dbReference type="PaxDb" id="768679-TTX_1156"/>
<dbReference type="PANTHER" id="PTHR48080:SF2">
    <property type="entry name" value="D-GALACTONATE DEHYDRATASE"/>
    <property type="match status" value="1"/>
</dbReference>
<dbReference type="InterPro" id="IPR013342">
    <property type="entry name" value="Mandelate_racemase_C"/>
</dbReference>
<dbReference type="SUPFAM" id="SSF54826">
    <property type="entry name" value="Enolase N-terminal domain-like"/>
    <property type="match status" value="1"/>
</dbReference>
<dbReference type="InterPro" id="IPR029017">
    <property type="entry name" value="Enolase-like_N"/>
</dbReference>
<dbReference type="InterPro" id="IPR036849">
    <property type="entry name" value="Enolase-like_C_sf"/>
</dbReference>
<accession>G4RJQ1</accession>
<proteinExistence type="inferred from homology"/>
<keyword evidence="3 8" id="KW-0456">Lyase</keyword>
<dbReference type="SUPFAM" id="SSF51604">
    <property type="entry name" value="Enolase C-terminal domain-like"/>
    <property type="match status" value="1"/>
</dbReference>
<keyword evidence="1" id="KW-0479">Metal-binding</keyword>
<dbReference type="InterPro" id="IPR018110">
    <property type="entry name" value="Mandel_Rmase/mucon_lact_enz_CS"/>
</dbReference>
<dbReference type="Pfam" id="PF02746">
    <property type="entry name" value="MR_MLE_N"/>
    <property type="match status" value="1"/>
</dbReference>
<dbReference type="Pfam" id="PF13378">
    <property type="entry name" value="MR_MLE_C"/>
    <property type="match status" value="1"/>
</dbReference>
<dbReference type="OrthoDB" id="42605at2157"/>
<comment type="similarity">
    <text evidence="5">Belongs to the mandelate racemase/muconate lactonizing enzyme family. GaD subfamily.</text>
</comment>
<evidence type="ECO:0000256" key="6">
    <source>
        <dbReference type="ARBA" id="ARBA00066770"/>
    </source>
</evidence>
<dbReference type="SFLD" id="SFLDS00001">
    <property type="entry name" value="Enolase"/>
    <property type="match status" value="1"/>
</dbReference>
<dbReference type="GO" id="GO:0009063">
    <property type="term" value="P:amino acid catabolic process"/>
    <property type="evidence" value="ECO:0007669"/>
    <property type="project" value="InterPro"/>
</dbReference>
<evidence type="ECO:0000256" key="4">
    <source>
        <dbReference type="ARBA" id="ARBA00050848"/>
    </source>
</evidence>
<dbReference type="CDD" id="cd03316">
    <property type="entry name" value="MR_like"/>
    <property type="match status" value="1"/>
</dbReference>
<dbReference type="SFLD" id="SFLDF00008">
    <property type="entry name" value="gluconate_dehydratase"/>
    <property type="match status" value="1"/>
</dbReference>
<gene>
    <name evidence="8" type="primary">gad</name>
    <name evidence="8" type="ordered locus">TTX_1156</name>
</gene>
<dbReference type="SFLD" id="SFLDG00179">
    <property type="entry name" value="mandelate_racemase"/>
    <property type="match status" value="1"/>
</dbReference>
<feature type="domain" description="Mandelate racemase/muconate lactonizing enzyme C-terminal" evidence="7">
    <location>
        <begin position="139"/>
        <end position="244"/>
    </location>
</feature>
<dbReference type="STRING" id="768679.TTX_1156"/>
<dbReference type="PROSITE" id="PS00908">
    <property type="entry name" value="MR_MLE_1"/>
    <property type="match status" value="1"/>
</dbReference>